<name>A0A3N0WV61_9FLAO</name>
<dbReference type="AlphaFoldDB" id="A0A3N0WV61"/>
<dbReference type="PANTHER" id="PTHR36849:SF1">
    <property type="entry name" value="CYTOPLASMIC PROTEIN"/>
    <property type="match status" value="1"/>
</dbReference>
<dbReference type="Proteomes" id="UP000270224">
    <property type="component" value="Unassembled WGS sequence"/>
</dbReference>
<evidence type="ECO:0000313" key="1">
    <source>
        <dbReference type="EMBL" id="ROI08957.1"/>
    </source>
</evidence>
<dbReference type="Pfam" id="PF22752">
    <property type="entry name" value="DUF488-N3i"/>
    <property type="match status" value="1"/>
</dbReference>
<reference evidence="2" key="2">
    <citation type="submission" date="2018-11" db="EMBL/GenBank/DDBJ databases">
        <title>Proposal to divide the Flavobacteriaceae and reorganize its genera based on Amino Acid Identity values calculated from whole genome sequences.</title>
        <authorList>
            <person name="Nicholson A.C."/>
            <person name="Gulvik C.A."/>
            <person name="Whitney A.M."/>
            <person name="Humrighouse B.W."/>
            <person name="Bell M."/>
            <person name="Holmens B."/>
            <person name="Steigerwalt A."/>
            <person name="Villarma A."/>
            <person name="Sheth M."/>
            <person name="Batra D."/>
            <person name="Pryor J."/>
            <person name="Bernardet J.-F."/>
            <person name="Hugo C."/>
            <person name="Kampfer P."/>
            <person name="Newman J."/>
            <person name="Mcquiston J.R."/>
        </authorList>
    </citation>
    <scope>NUCLEOTIDE SEQUENCE [LARGE SCALE GENOMIC DNA]</scope>
    <source>
        <strain evidence="2">H3056</strain>
    </source>
</reference>
<evidence type="ECO:0000313" key="2">
    <source>
        <dbReference type="Proteomes" id="UP000270224"/>
    </source>
</evidence>
<comment type="caution">
    <text evidence="1">The sequence shown here is derived from an EMBL/GenBank/DDBJ whole genome shotgun (WGS) entry which is preliminary data.</text>
</comment>
<protein>
    <submittedName>
        <fullName evidence="1">DUF488 family protein</fullName>
    </submittedName>
</protein>
<organism evidence="1 2">
    <name type="scientific">Kaistella daneshvariae</name>
    <dbReference type="NCBI Taxonomy" id="2487074"/>
    <lineage>
        <taxon>Bacteria</taxon>
        <taxon>Pseudomonadati</taxon>
        <taxon>Bacteroidota</taxon>
        <taxon>Flavobacteriia</taxon>
        <taxon>Flavobacteriales</taxon>
        <taxon>Weeksellaceae</taxon>
        <taxon>Chryseobacterium group</taxon>
        <taxon>Kaistella</taxon>
    </lineage>
</organism>
<sequence>MEIFEKRIYEEPSKSDGYRILADRLWPRGVSKEKAAIDLWAKEIAPSTELRKSYHGKEIDFAEFRKKYAAELAKNPETQKFIEEIRKHKKITLLTSVKEIETSELPVLKEFIEKNAQ</sequence>
<dbReference type="RefSeq" id="WP_123265540.1">
    <property type="nucleotide sequence ID" value="NZ_RJUG01000003.1"/>
</dbReference>
<proteinExistence type="predicted"/>
<accession>A0A3N0WV61</accession>
<dbReference type="PANTHER" id="PTHR36849">
    <property type="entry name" value="CYTOPLASMIC PROTEIN-RELATED"/>
    <property type="match status" value="1"/>
</dbReference>
<gene>
    <name evidence="1" type="ORF">EGI11_05910</name>
</gene>
<reference evidence="2" key="1">
    <citation type="submission" date="2018-11" db="EMBL/GenBank/DDBJ databases">
        <title>Proposal to divide the Flavobacteriaceae and reorganize its genera based on Amino Acid Identity values calculated from whole genome sequences.</title>
        <authorList>
            <person name="Nicholson A.C."/>
            <person name="Gulvik C.A."/>
            <person name="Whitney A.M."/>
            <person name="Humrighouse B.W."/>
            <person name="Bell M."/>
            <person name="Holmes B."/>
            <person name="Steigerwalt A."/>
            <person name="Villarma A."/>
            <person name="Sheth M."/>
            <person name="Batra D."/>
            <person name="Pryor J."/>
            <person name="Bernardet J.-F."/>
            <person name="Hugo C."/>
            <person name="Kampfer P."/>
            <person name="Newman J."/>
            <person name="Mcquiston J.R."/>
        </authorList>
    </citation>
    <scope>NUCLEOTIDE SEQUENCE [LARGE SCALE GENOMIC DNA]</scope>
    <source>
        <strain evidence="2">H3056</strain>
    </source>
</reference>
<dbReference type="EMBL" id="RJUG01000003">
    <property type="protein sequence ID" value="ROI08957.1"/>
    <property type="molecule type" value="Genomic_DNA"/>
</dbReference>
<dbReference type="OrthoDB" id="9790745at2"/>
<dbReference type="InterPro" id="IPR052552">
    <property type="entry name" value="YeaO-like"/>
</dbReference>